<dbReference type="OrthoDB" id="1437065at2"/>
<keyword evidence="1" id="KW-1133">Transmembrane helix</keyword>
<feature type="transmembrane region" description="Helical" evidence="1">
    <location>
        <begin position="71"/>
        <end position="91"/>
    </location>
</feature>
<dbReference type="Proteomes" id="UP000198345">
    <property type="component" value="Unassembled WGS sequence"/>
</dbReference>
<evidence type="ECO:0000313" key="3">
    <source>
        <dbReference type="Proteomes" id="UP000198345"/>
    </source>
</evidence>
<name>A0A226HHZ7_9FLAO</name>
<accession>A0A226HHZ7</accession>
<evidence type="ECO:0000313" key="2">
    <source>
        <dbReference type="EMBL" id="OXA93782.1"/>
    </source>
</evidence>
<keyword evidence="3" id="KW-1185">Reference proteome</keyword>
<comment type="caution">
    <text evidence="2">The sequence shown here is derived from an EMBL/GenBank/DDBJ whole genome shotgun (WGS) entry which is preliminary data.</text>
</comment>
<gene>
    <name evidence="2" type="ORF">B0A66_05905</name>
</gene>
<dbReference type="AlphaFoldDB" id="A0A226HHZ7"/>
<evidence type="ECO:0000256" key="1">
    <source>
        <dbReference type="SAM" id="Phobius"/>
    </source>
</evidence>
<feature type="transmembrane region" description="Helical" evidence="1">
    <location>
        <begin position="42"/>
        <end position="59"/>
    </location>
</feature>
<dbReference type="EMBL" id="MUGW01000012">
    <property type="protein sequence ID" value="OXA93782.1"/>
    <property type="molecule type" value="Genomic_DNA"/>
</dbReference>
<organism evidence="2 3">
    <name type="scientific">Flavobacterium hercynium</name>
    <dbReference type="NCBI Taxonomy" id="387094"/>
    <lineage>
        <taxon>Bacteria</taxon>
        <taxon>Pseudomonadati</taxon>
        <taxon>Bacteroidota</taxon>
        <taxon>Flavobacteriia</taxon>
        <taxon>Flavobacteriales</taxon>
        <taxon>Flavobacteriaceae</taxon>
        <taxon>Flavobacterium</taxon>
    </lineage>
</organism>
<reference evidence="2 3" key="1">
    <citation type="submission" date="2016-11" db="EMBL/GenBank/DDBJ databases">
        <title>Whole genomes of Flavobacteriaceae.</title>
        <authorList>
            <person name="Stine C."/>
            <person name="Li C."/>
            <person name="Tadesse D."/>
        </authorList>
    </citation>
    <scope>NUCLEOTIDE SEQUENCE [LARGE SCALE GENOMIC DNA]</scope>
    <source>
        <strain evidence="2 3">DSM 18292</strain>
    </source>
</reference>
<sequence length="192" mass="22487">MEAAEIRTENIRNECHNNKFHCYGKSYIYGERVNKYERRLRLINFIGLIVPLIFGGYVLTYGNNYIQSLSLYVAGPILLIQLIFSALALVFKWDDELAYSLEATRDHNLLAQDFKTLGQFPPASVDDLTIKYNILNEKLKFRNEQDVKHDLTNKERIKGMRWSLREFNKECIRCHEIPYSMEKSTCAVCGKY</sequence>
<proteinExistence type="predicted"/>
<dbReference type="RefSeq" id="WP_089048931.1">
    <property type="nucleotide sequence ID" value="NZ_FXTV01000006.1"/>
</dbReference>
<keyword evidence="1" id="KW-0472">Membrane</keyword>
<keyword evidence="1" id="KW-0812">Transmembrane</keyword>
<protein>
    <submittedName>
        <fullName evidence="2">Uncharacterized protein</fullName>
    </submittedName>
</protein>
<dbReference type="NCBIfam" id="TIGR04402">
    <property type="entry name" value="mob_CxxC_CxxC"/>
    <property type="match status" value="1"/>
</dbReference>
<dbReference type="InterPro" id="IPR030914">
    <property type="entry name" value="Mob_CxxC_CxxC"/>
</dbReference>